<evidence type="ECO:0000313" key="2">
    <source>
        <dbReference type="Proteomes" id="UP000093925"/>
    </source>
</evidence>
<sequence length="95" mass="9779">MRLDNVAVRSVAGQFSAAAELIDDAARMHLGHLAFDGARAGRSYAARGDAVRAGLSGLAADLARWSRAAAEIAVALRVGADRYADAELSAAARIA</sequence>
<accession>A0A1A3J0Y6</accession>
<protein>
    <recommendedName>
        <fullName evidence="3">ESX-1 secretion-associated protein</fullName>
    </recommendedName>
</protein>
<dbReference type="InterPro" id="IPR022536">
    <property type="entry name" value="EspC"/>
</dbReference>
<proteinExistence type="predicted"/>
<reference evidence="1 2" key="1">
    <citation type="submission" date="2016-06" db="EMBL/GenBank/DDBJ databases">
        <authorList>
            <person name="Kjaerup R.B."/>
            <person name="Dalgaard T.S."/>
            <person name="Juul-Madsen H.R."/>
        </authorList>
    </citation>
    <scope>NUCLEOTIDE SEQUENCE [LARGE SCALE GENOMIC DNA]</scope>
    <source>
        <strain evidence="1 2">1276495.2</strain>
    </source>
</reference>
<organism evidence="1 2">
    <name type="scientific">Mycobacterium asiaticum</name>
    <dbReference type="NCBI Taxonomy" id="1790"/>
    <lineage>
        <taxon>Bacteria</taxon>
        <taxon>Bacillati</taxon>
        <taxon>Actinomycetota</taxon>
        <taxon>Actinomycetes</taxon>
        <taxon>Mycobacteriales</taxon>
        <taxon>Mycobacteriaceae</taxon>
        <taxon>Mycobacterium</taxon>
    </lineage>
</organism>
<gene>
    <name evidence="1" type="ORF">A5640_20575</name>
</gene>
<evidence type="ECO:0008006" key="3">
    <source>
        <dbReference type="Google" id="ProtNLM"/>
    </source>
</evidence>
<dbReference type="OrthoDB" id="4763847at2"/>
<dbReference type="EMBL" id="LZLM01000104">
    <property type="protein sequence ID" value="OBJ82751.1"/>
    <property type="molecule type" value="Genomic_DNA"/>
</dbReference>
<dbReference type="GO" id="GO:0009306">
    <property type="term" value="P:protein secretion"/>
    <property type="evidence" value="ECO:0007669"/>
    <property type="project" value="InterPro"/>
</dbReference>
<evidence type="ECO:0000313" key="1">
    <source>
        <dbReference type="EMBL" id="OBJ82751.1"/>
    </source>
</evidence>
<dbReference type="RefSeq" id="WP_065141238.1">
    <property type="nucleotide sequence ID" value="NZ_LZKS01000184.1"/>
</dbReference>
<dbReference type="Pfam" id="PF10824">
    <property type="entry name" value="T7SS_ESX_EspC"/>
    <property type="match status" value="1"/>
</dbReference>
<comment type="caution">
    <text evidence="1">The sequence shown here is derived from an EMBL/GenBank/DDBJ whole genome shotgun (WGS) entry which is preliminary data.</text>
</comment>
<dbReference type="Proteomes" id="UP000093925">
    <property type="component" value="Unassembled WGS sequence"/>
</dbReference>
<dbReference type="AlphaFoldDB" id="A0A1A3J0Y6"/>
<name>A0A1A3J0Y6_MYCAS</name>